<dbReference type="Proteomes" id="UP001295684">
    <property type="component" value="Unassembled WGS sequence"/>
</dbReference>
<evidence type="ECO:0000313" key="3">
    <source>
        <dbReference type="EMBL" id="CAI2362903.1"/>
    </source>
</evidence>
<reference evidence="3" key="1">
    <citation type="submission" date="2023-07" db="EMBL/GenBank/DDBJ databases">
        <authorList>
            <consortium name="AG Swart"/>
            <person name="Singh M."/>
            <person name="Singh A."/>
            <person name="Seah K."/>
            <person name="Emmerich C."/>
        </authorList>
    </citation>
    <scope>NUCLEOTIDE SEQUENCE</scope>
    <source>
        <strain evidence="3">DP1</strain>
    </source>
</reference>
<gene>
    <name evidence="3" type="ORF">ECRASSUSDP1_LOCUS4233</name>
</gene>
<name>A0AAD1UD20_EUPCR</name>
<protein>
    <submittedName>
        <fullName evidence="3">Uncharacterized protein</fullName>
    </submittedName>
</protein>
<dbReference type="EMBL" id="CAMPGE010004062">
    <property type="protein sequence ID" value="CAI2362903.1"/>
    <property type="molecule type" value="Genomic_DNA"/>
</dbReference>
<evidence type="ECO:0000313" key="4">
    <source>
        <dbReference type="Proteomes" id="UP001295684"/>
    </source>
</evidence>
<organism evidence="3 4">
    <name type="scientific">Euplotes crassus</name>
    <dbReference type="NCBI Taxonomy" id="5936"/>
    <lineage>
        <taxon>Eukaryota</taxon>
        <taxon>Sar</taxon>
        <taxon>Alveolata</taxon>
        <taxon>Ciliophora</taxon>
        <taxon>Intramacronucleata</taxon>
        <taxon>Spirotrichea</taxon>
        <taxon>Hypotrichia</taxon>
        <taxon>Euplotida</taxon>
        <taxon>Euplotidae</taxon>
        <taxon>Moneuplotes</taxon>
    </lineage>
</organism>
<feature type="region of interest" description="Disordered" evidence="2">
    <location>
        <begin position="33"/>
        <end position="55"/>
    </location>
</feature>
<evidence type="ECO:0000256" key="2">
    <source>
        <dbReference type="SAM" id="MobiDB-lite"/>
    </source>
</evidence>
<keyword evidence="4" id="KW-1185">Reference proteome</keyword>
<evidence type="ECO:0000256" key="1">
    <source>
        <dbReference type="SAM" id="Coils"/>
    </source>
</evidence>
<sequence length="579" mass="67736">MEHLSPGSELSESFLTPPKPHILINETILATNNTRKDRDLETPSSPKIAQAPIPKTNYLDASLTESKLRSREFDTPDLPNRSQDNKDLVLIQSALKEIKNSLTASALKENISTNAFAESKMGESRIKKLHDIVSYDKSYTLRESLQKSAFRNSYRDNNYPKHIEILDKLEMVEQKMALHLRNQESRNDFGNKSNRIEQTRFSYVLRTIETNLESLIDKIQRCHPGQAKNNYSFLKFSKPSESSRRLEGSLLQRSSILSTPQMVSEEVSIESIFKLLTRADKSLDNLSGTLKNESKFKTQLSRKLDFQNVNSSEFLQKSLETKFDQYKVELESEFNRKIGEITRKNDDIIESLQRDHRKELEEHTKQWEMKLTQCEEFFQNQLNNTIEKIKAEYFEKLYAFQGDSSLRSSQMTYDNNFNEIKLQTFRNYINPDISKGDSQIIFNEELEKSKTEIMKEEEKKYKRFIEEFTEYRKQEVDMFKSTQITFVKNLQREVNHLTDIIQKVIQNPKGSQKKSKNIDLYNLQDSIENVSNNLQNYFSRVSHNSNEESYFSGHSNAEAQRQCKSQNIVVKEGMNEKYF</sequence>
<dbReference type="AlphaFoldDB" id="A0AAD1UD20"/>
<feature type="coiled-coil region" evidence="1">
    <location>
        <begin position="454"/>
        <end position="507"/>
    </location>
</feature>
<comment type="caution">
    <text evidence="3">The sequence shown here is derived from an EMBL/GenBank/DDBJ whole genome shotgun (WGS) entry which is preliminary data.</text>
</comment>
<accession>A0AAD1UD20</accession>
<keyword evidence="1" id="KW-0175">Coiled coil</keyword>
<proteinExistence type="predicted"/>